<comment type="subcellular location">
    <subcellularLocation>
        <location evidence="2">Vacuole membrane</location>
        <topology evidence="2">Peripheral membrane protein</topology>
    </subcellularLocation>
</comment>
<accession>A0A7S3FR53</accession>
<reference evidence="5" key="1">
    <citation type="submission" date="2021-01" db="EMBL/GenBank/DDBJ databases">
        <authorList>
            <person name="Corre E."/>
            <person name="Pelletier E."/>
            <person name="Niang G."/>
            <person name="Scheremetjew M."/>
            <person name="Finn R."/>
            <person name="Kale V."/>
            <person name="Holt S."/>
            <person name="Cochrane G."/>
            <person name="Meng A."/>
            <person name="Brown T."/>
            <person name="Cohen L."/>
        </authorList>
    </citation>
    <scope>NUCLEOTIDE SEQUENCE</scope>
    <source>
        <strain evidence="5">RCC1871</strain>
    </source>
</reference>
<dbReference type="PANTHER" id="PTHR12811">
    <property type="entry name" value="VACUOLAR PROTEIN SORTING VPS16"/>
    <property type="match status" value="1"/>
</dbReference>
<feature type="domain" description="Vps16 N-terminal" evidence="4">
    <location>
        <begin position="275"/>
        <end position="494"/>
    </location>
</feature>
<dbReference type="GO" id="GO:0005768">
    <property type="term" value="C:endosome"/>
    <property type="evidence" value="ECO:0007669"/>
    <property type="project" value="TreeGrafter"/>
</dbReference>
<dbReference type="InterPro" id="IPR006925">
    <property type="entry name" value="Vps16_C"/>
</dbReference>
<dbReference type="AlphaFoldDB" id="A0A7S3FR53"/>
<evidence type="ECO:0000259" key="3">
    <source>
        <dbReference type="Pfam" id="PF04840"/>
    </source>
</evidence>
<dbReference type="GO" id="GO:0042144">
    <property type="term" value="P:vacuole fusion, non-autophagic"/>
    <property type="evidence" value="ECO:0007669"/>
    <property type="project" value="TreeGrafter"/>
</dbReference>
<protein>
    <recommendedName>
        <fullName evidence="2">Protein VACUOLELESS1</fullName>
    </recommendedName>
</protein>
<dbReference type="PANTHER" id="PTHR12811:SF0">
    <property type="entry name" value="VACUOLAR PROTEIN SORTING-ASSOCIATED PROTEIN 16 HOMOLOG"/>
    <property type="match status" value="1"/>
</dbReference>
<dbReference type="InterPro" id="IPR006926">
    <property type="entry name" value="Vps16_N"/>
</dbReference>
<sequence length="926" mass="102145">MNLSPAGEWSACGERFYHKKEVYSHVGGPTPSTSAPKHPNQLKRMPTPLYEYRSACARFGGPVALIRDETILLEVGSTYDPNQTIHIASMNGEVSGRFPWKENHVSGSGASTGAPKQVRNKGKLVNFGWTSSLVLLCVDDSGSVFQYDTQGELLRTHFEALSRYKLGSRSNNPFGDDHEDGVEDLDGGGGSDLVVTHCEVWDEGCVVIAIERDPQTGQRISRRCFSLLCQSGGGSEESAHHQGGFLQCEELKCPGLEAGDIHAVCIAEPLTSISGKLEVFLAVGDSIFVVDAQSCERQSVDKGPILLMSLCPNGQLLAAYAESGDLLVVSTDFTQFLTEFQTSQEDEPDQLVWCGVDSVVMRWEEELVMVGPYGDSVAYNYDDSVILIPECDGVRILSDSSMEFLYRVPDCMVEVYRPGSTAPGALLYDARQHFDNQTARADENLRQIGEELEGAIDTCLEAAGYSFDVAEQKRLLRAASYGHVFCPSYPKDKFRDSCESLRVLNGIRDASVGIPLTLLQYQALTPQVLVSRLANAGHHLLACRIAEYKDLGIDRVLHHWARQKILKGDGTTDQELCDSIVEKLQRSHGSSIASVASYAFQRNRKRLAAMLLEFETRVAKQVPLLLEIGESQRAIDKAIESGDADLVYYALFYVKQRISLQDFLELVNHRPQASSLFISYCKKTESDSLKTVLQSMGRHEDIASTTFEEILQETGHEDAAQDPAKFAALVSGLQRTADLYTFTKEHAFESRACMEYAKLLKSQRKLEDSQTHTRYTGLSVAESMSQCVMLGNARALQQLKSDFKITDKQFWYLRIRTLAQAQDWNALLELANEKKSPVGYLPFYNAARERGAPNSVLAQIIRKISDARSRAEKFAAIGMVNEAAEAAAATKDQDLLTKIRGMAGTSVNSLASNAIEGIRGKFHGSG</sequence>
<evidence type="ECO:0000313" key="5">
    <source>
        <dbReference type="EMBL" id="CAE0194602.1"/>
    </source>
</evidence>
<keyword evidence="2" id="KW-0472">Membrane</keyword>
<dbReference type="PIRSF" id="PIRSF007949">
    <property type="entry name" value="VPS16"/>
    <property type="match status" value="1"/>
</dbReference>
<feature type="domain" description="Vps16 C-terminal" evidence="3">
    <location>
        <begin position="592"/>
        <end position="915"/>
    </location>
</feature>
<evidence type="ECO:0000256" key="2">
    <source>
        <dbReference type="PIRNR" id="PIRNR007949"/>
    </source>
</evidence>
<dbReference type="GO" id="GO:0006886">
    <property type="term" value="P:intracellular protein transport"/>
    <property type="evidence" value="ECO:0007669"/>
    <property type="project" value="InterPro"/>
</dbReference>
<proteinExistence type="inferred from homology"/>
<dbReference type="Pfam" id="PF04841">
    <property type="entry name" value="Vps16_N"/>
    <property type="match status" value="1"/>
</dbReference>
<dbReference type="InterPro" id="IPR016534">
    <property type="entry name" value="VPS16"/>
</dbReference>
<dbReference type="GO" id="GO:0016197">
    <property type="term" value="P:endosomal transport"/>
    <property type="evidence" value="ECO:0007669"/>
    <property type="project" value="TreeGrafter"/>
</dbReference>
<gene>
    <name evidence="5" type="ORF">CROS1456_LOCUS7693</name>
</gene>
<dbReference type="GO" id="GO:0005765">
    <property type="term" value="C:lysosomal membrane"/>
    <property type="evidence" value="ECO:0007669"/>
    <property type="project" value="TreeGrafter"/>
</dbReference>
<evidence type="ECO:0000259" key="4">
    <source>
        <dbReference type="Pfam" id="PF04841"/>
    </source>
</evidence>
<dbReference type="Pfam" id="PF04840">
    <property type="entry name" value="Vps16_C"/>
    <property type="match status" value="1"/>
</dbReference>
<organism evidence="5">
    <name type="scientific">Chloropicon roscoffensis</name>
    <dbReference type="NCBI Taxonomy" id="1461544"/>
    <lineage>
        <taxon>Eukaryota</taxon>
        <taxon>Viridiplantae</taxon>
        <taxon>Chlorophyta</taxon>
        <taxon>Chloropicophyceae</taxon>
        <taxon>Chloropicales</taxon>
        <taxon>Chloropicaceae</taxon>
        <taxon>Chloropicon</taxon>
    </lineage>
</organism>
<comment type="similarity">
    <text evidence="1 2">Belongs to the VPS16 family.</text>
</comment>
<keyword evidence="2" id="KW-0926">Vacuole</keyword>
<dbReference type="EMBL" id="HBHZ01010019">
    <property type="protein sequence ID" value="CAE0194602.1"/>
    <property type="molecule type" value="Transcribed_RNA"/>
</dbReference>
<comment type="function">
    <text evidence="2">Required for vacuole biogenesis and vacuole enlargment in dividing and expanding cells. Involved in the docking or fusion of prevacuolar vesicles.</text>
</comment>
<dbReference type="GO" id="GO:0030897">
    <property type="term" value="C:HOPS complex"/>
    <property type="evidence" value="ECO:0007669"/>
    <property type="project" value="TreeGrafter"/>
</dbReference>
<dbReference type="Gene3D" id="1.10.150.780">
    <property type="entry name" value="Vps16, C-terminal region"/>
    <property type="match status" value="1"/>
</dbReference>
<dbReference type="InterPro" id="IPR038132">
    <property type="entry name" value="Vps16_C_sf"/>
</dbReference>
<evidence type="ECO:0000256" key="1">
    <source>
        <dbReference type="ARBA" id="ARBA00009250"/>
    </source>
</evidence>
<name>A0A7S3FR53_9CHLO</name>
<dbReference type="GO" id="GO:0003779">
    <property type="term" value="F:actin binding"/>
    <property type="evidence" value="ECO:0007669"/>
    <property type="project" value="TreeGrafter"/>
</dbReference>